<dbReference type="EMBL" id="CAMXCT030000780">
    <property type="protein sequence ID" value="CAL4770529.1"/>
    <property type="molecule type" value="Genomic_DNA"/>
</dbReference>
<keyword evidence="3" id="KW-1185">Reference proteome</keyword>
<dbReference type="EMBL" id="CAMXCT010000780">
    <property type="protein sequence ID" value="CAI3983217.1"/>
    <property type="molecule type" value="Genomic_DNA"/>
</dbReference>
<dbReference type="EMBL" id="CAMXCT020000780">
    <property type="protein sequence ID" value="CAL1136592.1"/>
    <property type="molecule type" value="Genomic_DNA"/>
</dbReference>
<proteinExistence type="predicted"/>
<evidence type="ECO:0000313" key="1">
    <source>
        <dbReference type="EMBL" id="CAI3983217.1"/>
    </source>
</evidence>
<name>A0A9P1C1V4_9DINO</name>
<organism evidence="1">
    <name type="scientific">Cladocopium goreaui</name>
    <dbReference type="NCBI Taxonomy" id="2562237"/>
    <lineage>
        <taxon>Eukaryota</taxon>
        <taxon>Sar</taxon>
        <taxon>Alveolata</taxon>
        <taxon>Dinophyceae</taxon>
        <taxon>Suessiales</taxon>
        <taxon>Symbiodiniaceae</taxon>
        <taxon>Cladocopium</taxon>
    </lineage>
</organism>
<gene>
    <name evidence="1" type="ORF">C1SCF055_LOCUS10846</name>
</gene>
<comment type="caution">
    <text evidence="1">The sequence shown here is derived from an EMBL/GenBank/DDBJ whole genome shotgun (WGS) entry which is preliminary data.</text>
</comment>
<dbReference type="Proteomes" id="UP001152797">
    <property type="component" value="Unassembled WGS sequence"/>
</dbReference>
<evidence type="ECO:0000313" key="3">
    <source>
        <dbReference type="Proteomes" id="UP001152797"/>
    </source>
</evidence>
<dbReference type="OrthoDB" id="413527at2759"/>
<protein>
    <submittedName>
        <fullName evidence="1">Uncharacterized protein</fullName>
    </submittedName>
</protein>
<accession>A0A9P1C1V4</accession>
<reference evidence="2 3" key="2">
    <citation type="submission" date="2024-05" db="EMBL/GenBank/DDBJ databases">
        <authorList>
            <person name="Chen Y."/>
            <person name="Shah S."/>
            <person name="Dougan E. K."/>
            <person name="Thang M."/>
            <person name="Chan C."/>
        </authorList>
    </citation>
    <scope>NUCLEOTIDE SEQUENCE [LARGE SCALE GENOMIC DNA]</scope>
</reference>
<evidence type="ECO:0000313" key="2">
    <source>
        <dbReference type="EMBL" id="CAL4770529.1"/>
    </source>
</evidence>
<sequence>MFKKARVHSNSAAFDETVEDGFITDEKNKWGLELRKFLLDKYCLEGLSGSDVATLSYYITQAGGAGVSDLALRPEVATKHGNEHVKLHAGKIWPDLDLAYVDCPMFVKRESRRSVEQVPIYLPSTAFNQFLTEEMLNFSTHDSRAAFEKIVGGLDNYDNHPVVAGARAENFQWPVRPVALYWDGVSYTNHDSFMGFYVTDILSGQKFLSFLVRSDDMCKCGCRGWDTLYPLLLAWVKDLKYLEAGSKLRCAVLDIQGDWPAFLQIFGMRYWSHKTHPCPLCRISQSEIQQLNLDAITLDSIPYTAYSSNDYLNDVDQSVKVVEITSGLVQKQIFRLLVCKENRRGRVLSKPCACLGLPQWARLMPTPTMPDVASFEFLTVPFKASFWVSPLDFRLTHDCPLMELKGVGLEMWSLDLMHGWHLGPLQLLVSLSLNFCIDSGLWAPDTGLDAADSRKISLLAIKAELFNFYKIKRSDPDWVGKSSEVWNLTLGMLGSEDHPSLGAKAAESHGLLEFVHWLFGIHLERFDKLTPEKKRKGKFLLEAAKAAMGLDDVFQAEHRKMTRSQVQKAFNSYVRFLSFYAKAGGNITPKCHFMLHLIQRSLFKGNPRLYTTYRDESFNGLLAKIARSCHRRTWMNAIHWKCRELHSKHHQKVIKPNAFDKNRR</sequence>
<reference evidence="1" key="1">
    <citation type="submission" date="2022-10" db="EMBL/GenBank/DDBJ databases">
        <authorList>
            <person name="Chen Y."/>
            <person name="Dougan E. K."/>
            <person name="Chan C."/>
            <person name="Rhodes N."/>
            <person name="Thang M."/>
        </authorList>
    </citation>
    <scope>NUCLEOTIDE SEQUENCE</scope>
</reference>
<dbReference type="AlphaFoldDB" id="A0A9P1C1V4"/>